<evidence type="ECO:0000256" key="2">
    <source>
        <dbReference type="ARBA" id="ARBA00023315"/>
    </source>
</evidence>
<sequence>MTASQQNAAQAPARGSRIVGVGSYQPDRVLSNDELSRIVETSDEWIRTRVGIETRRVADTESFADVAIGAGLDALIRSGQLPPDSPVLLFGFGGGFSYAGQVIRTPSTADTSC</sequence>
<dbReference type="PANTHER" id="PTHR34069:SF2">
    <property type="entry name" value="BETA-KETOACYL-[ACYL-CARRIER-PROTEIN] SYNTHASE III"/>
    <property type="match status" value="1"/>
</dbReference>
<gene>
    <name evidence="4" type="ORF">ACFFPI_00615</name>
</gene>
<accession>A0ABV5UJF9</accession>
<dbReference type="InterPro" id="IPR013747">
    <property type="entry name" value="ACP_syn_III_C"/>
</dbReference>
<comment type="caution">
    <text evidence="4">The sequence shown here is derived from an EMBL/GenBank/DDBJ whole genome shotgun (WGS) entry which is preliminary data.</text>
</comment>
<protein>
    <submittedName>
        <fullName evidence="4">3-oxoacyl-[acyl-carrier-protein] synthase III C-terminal domain-containing protein</fullName>
    </submittedName>
</protein>
<name>A0ABV5UJF9_9MICC</name>
<organism evidence="4 5">
    <name type="scientific">Arthrobacter methylotrophus</name>
    <dbReference type="NCBI Taxonomy" id="121291"/>
    <lineage>
        <taxon>Bacteria</taxon>
        <taxon>Bacillati</taxon>
        <taxon>Actinomycetota</taxon>
        <taxon>Actinomycetes</taxon>
        <taxon>Micrococcales</taxon>
        <taxon>Micrococcaceae</taxon>
        <taxon>Arthrobacter</taxon>
    </lineage>
</organism>
<dbReference type="PANTHER" id="PTHR34069">
    <property type="entry name" value="3-OXOACYL-[ACYL-CARRIER-PROTEIN] SYNTHASE 3"/>
    <property type="match status" value="1"/>
</dbReference>
<keyword evidence="5" id="KW-1185">Reference proteome</keyword>
<keyword evidence="2" id="KW-0012">Acyltransferase</keyword>
<reference evidence="4 5" key="1">
    <citation type="submission" date="2024-09" db="EMBL/GenBank/DDBJ databases">
        <authorList>
            <person name="Sun Q."/>
            <person name="Mori K."/>
        </authorList>
    </citation>
    <scope>NUCLEOTIDE SEQUENCE [LARGE SCALE GENOMIC DNA]</scope>
    <source>
        <strain evidence="4 5">JCM 13519</strain>
    </source>
</reference>
<dbReference type="RefSeq" id="WP_345046370.1">
    <property type="nucleotide sequence ID" value="NZ_BAABED010000001.1"/>
</dbReference>
<feature type="domain" description="Beta-ketoacyl-[acyl-carrier-protein] synthase III C-terminal" evidence="3">
    <location>
        <begin position="67"/>
        <end position="104"/>
    </location>
</feature>
<evidence type="ECO:0000259" key="3">
    <source>
        <dbReference type="Pfam" id="PF08541"/>
    </source>
</evidence>
<proteinExistence type="predicted"/>
<dbReference type="SUPFAM" id="SSF53901">
    <property type="entry name" value="Thiolase-like"/>
    <property type="match status" value="1"/>
</dbReference>
<evidence type="ECO:0000313" key="5">
    <source>
        <dbReference type="Proteomes" id="UP001589536"/>
    </source>
</evidence>
<dbReference type="EMBL" id="JBHMBH010000004">
    <property type="protein sequence ID" value="MFB9712658.1"/>
    <property type="molecule type" value="Genomic_DNA"/>
</dbReference>
<dbReference type="InterPro" id="IPR016039">
    <property type="entry name" value="Thiolase-like"/>
</dbReference>
<dbReference type="Proteomes" id="UP001589536">
    <property type="component" value="Unassembled WGS sequence"/>
</dbReference>
<dbReference type="Gene3D" id="3.40.47.10">
    <property type="match status" value="1"/>
</dbReference>
<keyword evidence="1" id="KW-0808">Transferase</keyword>
<dbReference type="Pfam" id="PF08541">
    <property type="entry name" value="ACP_syn_III_C"/>
    <property type="match status" value="1"/>
</dbReference>
<evidence type="ECO:0000256" key="1">
    <source>
        <dbReference type="ARBA" id="ARBA00022679"/>
    </source>
</evidence>
<evidence type="ECO:0000313" key="4">
    <source>
        <dbReference type="EMBL" id="MFB9712658.1"/>
    </source>
</evidence>